<feature type="compositionally biased region" description="Low complexity" evidence="3">
    <location>
        <begin position="267"/>
        <end position="297"/>
    </location>
</feature>
<dbReference type="InterPro" id="IPR018392">
    <property type="entry name" value="LysM"/>
</dbReference>
<dbReference type="Proteomes" id="UP001628078">
    <property type="component" value="Unassembled WGS sequence"/>
</dbReference>
<keyword evidence="2" id="KW-0677">Repeat</keyword>
<dbReference type="InterPro" id="IPR022263">
    <property type="entry name" value="KxYKxGKxW"/>
</dbReference>
<dbReference type="EMBL" id="BQXO01000003">
    <property type="protein sequence ID" value="GKT05879.1"/>
    <property type="molecule type" value="Genomic_DNA"/>
</dbReference>
<dbReference type="Pfam" id="PF00188">
    <property type="entry name" value="CAP"/>
    <property type="match status" value="1"/>
</dbReference>
<feature type="region of interest" description="Disordered" evidence="3">
    <location>
        <begin position="133"/>
        <end position="399"/>
    </location>
</feature>
<evidence type="ECO:0000256" key="1">
    <source>
        <dbReference type="ARBA" id="ARBA00022729"/>
    </source>
</evidence>
<dbReference type="NCBIfam" id="TIGR03715">
    <property type="entry name" value="KxYKxGKxW"/>
    <property type="match status" value="1"/>
</dbReference>
<keyword evidence="6" id="KW-1185">Reference proteome</keyword>
<dbReference type="PROSITE" id="PS51782">
    <property type="entry name" value="LYSM"/>
    <property type="match status" value="1"/>
</dbReference>
<evidence type="ECO:0000259" key="4">
    <source>
        <dbReference type="PROSITE" id="PS51782"/>
    </source>
</evidence>
<comment type="caution">
    <text evidence="5">The sequence shown here is derived from an EMBL/GenBank/DDBJ whole genome shotgun (WGS) entry which is preliminary data.</text>
</comment>
<dbReference type="SMART" id="SM00257">
    <property type="entry name" value="LysM"/>
    <property type="match status" value="1"/>
</dbReference>
<feature type="compositionally biased region" description="Polar residues" evidence="3">
    <location>
        <begin position="191"/>
        <end position="266"/>
    </location>
</feature>
<dbReference type="Gene3D" id="3.40.33.10">
    <property type="entry name" value="CAP"/>
    <property type="match status" value="1"/>
</dbReference>
<dbReference type="CDD" id="cd00118">
    <property type="entry name" value="LysM"/>
    <property type="match status" value="1"/>
</dbReference>
<reference evidence="5 6" key="1">
    <citation type="submission" date="2022-03" db="EMBL/GenBank/DDBJ databases">
        <title>Draft genome sequence of Furfurilactobacillus curtus JCM 31185.</title>
        <authorList>
            <person name="Suzuki S."/>
            <person name="Endo A."/>
            <person name="Kajikawa A."/>
        </authorList>
    </citation>
    <scope>NUCLEOTIDE SEQUENCE [LARGE SCALE GENOMIC DNA]</scope>
    <source>
        <strain evidence="5 6">JCM 31185</strain>
    </source>
</reference>
<dbReference type="Gene3D" id="3.10.20.320">
    <property type="entry name" value="Putative peptidoglycan bound protein (lpxtg motif)"/>
    <property type="match status" value="4"/>
</dbReference>
<dbReference type="Gene3D" id="3.10.350.10">
    <property type="entry name" value="LysM domain"/>
    <property type="match status" value="1"/>
</dbReference>
<dbReference type="RefSeq" id="WP_407883529.1">
    <property type="nucleotide sequence ID" value="NZ_BQXO01000003.1"/>
</dbReference>
<dbReference type="PANTHER" id="PTHR31157:SF1">
    <property type="entry name" value="SCP DOMAIN-CONTAINING PROTEIN"/>
    <property type="match status" value="1"/>
</dbReference>
<dbReference type="PANTHER" id="PTHR31157">
    <property type="entry name" value="SCP DOMAIN-CONTAINING PROTEIN"/>
    <property type="match status" value="1"/>
</dbReference>
<dbReference type="SUPFAM" id="SSF54106">
    <property type="entry name" value="LysM domain"/>
    <property type="match status" value="1"/>
</dbReference>
<dbReference type="InterPro" id="IPR009459">
    <property type="entry name" value="MucBP_dom"/>
</dbReference>
<name>A0ABQ5JR60_9LACO</name>
<dbReference type="InterPro" id="IPR036779">
    <property type="entry name" value="LysM_dom_sf"/>
</dbReference>
<dbReference type="InterPro" id="IPR014044">
    <property type="entry name" value="CAP_dom"/>
</dbReference>
<dbReference type="Pfam" id="PF06458">
    <property type="entry name" value="MucBP"/>
    <property type="match status" value="4"/>
</dbReference>
<dbReference type="SUPFAM" id="SSF55797">
    <property type="entry name" value="PR-1-like"/>
    <property type="match status" value="1"/>
</dbReference>
<sequence>MMSRAQYRSLHTDEKRHVKLYKSGKLWLAAGISLLALTGVATSANASVAPQWHANSVATVKAELAKLGTDPYTIQNGDTLWAISQATGVSVNDLANQNKIANVDLIYVGNHLFVHTNVDGSKQVTVTDANGATIGRFNTPTQAPAANVQTPSTMPSASTQPSVGTTQQPEAITDANHSGEMGASYFKPGTPDNSQAASDAGSVTSQAPSDAGSVTSQAPSDASQTPSQAPSDASQTPSQAASDASQTPSQAPSDTSQTPSQAPSDTSQTPSQAPSDASQAPSQAPSDASQTPSQAPSDASQTPSQAPSDASTAPSQAPSDASQTPSQAPSGASQTPSQAPSDASQTPSQAPSDASTAPSQAPSDASQTPSQSPSNASTAPSNAGSTSSEAGSSTSQAPAEQYADVTVSYTDMDGNTIAPSTTLAHQLVGSTVSASAQVINGYDYYGSTKYLTVAESGNSIVFHYSKQAPVAQYDDVIVEYLDADGNLLTQPTTMAHQQVGSTLTVSPITIDGYTPRDQSKSWTVKSAGNIIDFYYDRAEQHANVTINYVDAAGNQLSPSDTLSDQVVGTMASATAKNIDGYTVDQATKTANVTDSGATITFVYTKNAPAQSTVTIHFVDENGNKLDNDLTLTGTTGDNFSFAAPSEINGYDLVGDSSINGMYTAGGSDITVKYAKHVYANQDMATVANDILQMVNDLRAQHGLSAVTMDNATLQAIAQTRANETFTEGKEDISAASHTRPDGTQWYTAYTEAGYQGSAIAENLNIDKIGATEAETASIIFNDWKNSAGHLANMLDASANQIGIAIVENPDNGYTYAIQDFGYVKPEVTKNPDGSVNYSEYGLTEADIDAQVEARLKGMGWSYQPGSVKIQPKIWNGMEAANDSAYFDPDFVNYYYNAGVSGSDYGQGEVAITDKNGNMLGFMEVQWLK</sequence>
<evidence type="ECO:0000313" key="6">
    <source>
        <dbReference type="Proteomes" id="UP001628078"/>
    </source>
</evidence>
<feature type="domain" description="LysM" evidence="4">
    <location>
        <begin position="70"/>
        <end position="114"/>
    </location>
</feature>
<gene>
    <name evidence="5" type="ORF">JCM31185_11670</name>
</gene>
<organism evidence="5 6">
    <name type="scientific">Furfurilactobacillus curtus</name>
    <dbReference type="NCBI Taxonomy" id="1746200"/>
    <lineage>
        <taxon>Bacteria</taxon>
        <taxon>Bacillati</taxon>
        <taxon>Bacillota</taxon>
        <taxon>Bacilli</taxon>
        <taxon>Lactobacillales</taxon>
        <taxon>Lactobacillaceae</taxon>
        <taxon>Furfurilactobacillus</taxon>
    </lineage>
</organism>
<feature type="compositionally biased region" description="Low complexity" evidence="3">
    <location>
        <begin position="365"/>
        <end position="395"/>
    </location>
</feature>
<protein>
    <recommendedName>
        <fullName evidence="4">LysM domain-containing protein</fullName>
    </recommendedName>
</protein>
<evidence type="ECO:0000256" key="2">
    <source>
        <dbReference type="ARBA" id="ARBA00022737"/>
    </source>
</evidence>
<dbReference type="InterPro" id="IPR035940">
    <property type="entry name" value="CAP_sf"/>
</dbReference>
<proteinExistence type="predicted"/>
<evidence type="ECO:0000313" key="5">
    <source>
        <dbReference type="EMBL" id="GKT05879.1"/>
    </source>
</evidence>
<keyword evidence="1" id="KW-0732">Signal</keyword>
<dbReference type="CDD" id="cd05379">
    <property type="entry name" value="CAP_bacterial"/>
    <property type="match status" value="1"/>
</dbReference>
<feature type="compositionally biased region" description="Polar residues" evidence="3">
    <location>
        <begin position="133"/>
        <end position="170"/>
    </location>
</feature>
<evidence type="ECO:0000256" key="3">
    <source>
        <dbReference type="SAM" id="MobiDB-lite"/>
    </source>
</evidence>
<dbReference type="Pfam" id="PF19258">
    <property type="entry name" value="KxYKxGKxW_sig"/>
    <property type="match status" value="1"/>
</dbReference>
<accession>A0ABQ5JR60</accession>
<dbReference type="Pfam" id="PF01476">
    <property type="entry name" value="LysM"/>
    <property type="match status" value="1"/>
</dbReference>
<feature type="compositionally biased region" description="Polar residues" evidence="3">
    <location>
        <begin position="298"/>
        <end position="364"/>
    </location>
</feature>